<organism evidence="2 3">
    <name type="scientific">Kingdonia uniflora</name>
    <dbReference type="NCBI Taxonomy" id="39325"/>
    <lineage>
        <taxon>Eukaryota</taxon>
        <taxon>Viridiplantae</taxon>
        <taxon>Streptophyta</taxon>
        <taxon>Embryophyta</taxon>
        <taxon>Tracheophyta</taxon>
        <taxon>Spermatophyta</taxon>
        <taxon>Magnoliopsida</taxon>
        <taxon>Ranunculales</taxon>
        <taxon>Circaeasteraceae</taxon>
        <taxon>Kingdonia</taxon>
    </lineage>
</organism>
<dbReference type="EMBL" id="JACGCM010001448">
    <property type="protein sequence ID" value="KAF6154866.1"/>
    <property type="molecule type" value="Genomic_DNA"/>
</dbReference>
<keyword evidence="3" id="KW-1185">Reference proteome</keyword>
<feature type="non-terminal residue" evidence="2">
    <location>
        <position position="1"/>
    </location>
</feature>
<dbReference type="Proteomes" id="UP000541444">
    <property type="component" value="Unassembled WGS sequence"/>
</dbReference>
<comment type="caution">
    <text evidence="2">The sequence shown here is derived from an EMBL/GenBank/DDBJ whole genome shotgun (WGS) entry which is preliminary data.</text>
</comment>
<keyword evidence="1" id="KW-1133">Transmembrane helix</keyword>
<reference evidence="2 3" key="1">
    <citation type="journal article" date="2020" name="IScience">
        <title>Genome Sequencing of the Endangered Kingdonia uniflora (Circaeasteraceae, Ranunculales) Reveals Potential Mechanisms of Evolutionary Specialization.</title>
        <authorList>
            <person name="Sun Y."/>
            <person name="Deng T."/>
            <person name="Zhang A."/>
            <person name="Moore M.J."/>
            <person name="Landis J.B."/>
            <person name="Lin N."/>
            <person name="Zhang H."/>
            <person name="Zhang X."/>
            <person name="Huang J."/>
            <person name="Zhang X."/>
            <person name="Sun H."/>
            <person name="Wang H."/>
        </authorList>
    </citation>
    <scope>NUCLEOTIDE SEQUENCE [LARGE SCALE GENOMIC DNA]</scope>
    <source>
        <strain evidence="2">TB1705</strain>
        <tissue evidence="2">Leaf</tissue>
    </source>
</reference>
<keyword evidence="1" id="KW-0472">Membrane</keyword>
<keyword evidence="1" id="KW-0812">Transmembrane</keyword>
<evidence type="ECO:0000313" key="3">
    <source>
        <dbReference type="Proteomes" id="UP000541444"/>
    </source>
</evidence>
<proteinExistence type="predicted"/>
<name>A0A7J7MJ00_9MAGN</name>
<accession>A0A7J7MJ00</accession>
<feature type="transmembrane region" description="Helical" evidence="1">
    <location>
        <begin position="76"/>
        <end position="98"/>
    </location>
</feature>
<evidence type="ECO:0000256" key="1">
    <source>
        <dbReference type="SAM" id="Phobius"/>
    </source>
</evidence>
<evidence type="ECO:0000313" key="2">
    <source>
        <dbReference type="EMBL" id="KAF6154866.1"/>
    </source>
</evidence>
<gene>
    <name evidence="2" type="ORF">GIB67_018303</name>
</gene>
<protein>
    <submittedName>
        <fullName evidence="2">Uncharacterized protein</fullName>
    </submittedName>
</protein>
<dbReference type="AlphaFoldDB" id="A0A7J7MJ00"/>
<sequence length="101" mass="11199">IISPCISLSLSLSSPNRILSSLACRFLRGFFAVITVVFPRCWAVAVIAWVELLVFGCQKLWGFLAAAWWYDWGLVWLGRGIMVAILGSSCCHFGEGCLSRQ</sequence>